<evidence type="ECO:0000256" key="1">
    <source>
        <dbReference type="SAM" id="MobiDB-lite"/>
    </source>
</evidence>
<keyword evidence="2" id="KW-0472">Membrane</keyword>
<protein>
    <recommendedName>
        <fullName evidence="6">Chitin synthase export chaperone</fullName>
    </recommendedName>
</protein>
<reference evidence="4 5" key="1">
    <citation type="journal article" date="2018" name="Biotechnol. Biofuels">
        <title>Integrative visual omics of the white-rot fungus Polyporus brumalis exposes the biotechnological potential of its oxidative enzymes for delignifying raw plant biomass.</title>
        <authorList>
            <person name="Miyauchi S."/>
            <person name="Rancon A."/>
            <person name="Drula E."/>
            <person name="Hage H."/>
            <person name="Chaduli D."/>
            <person name="Favel A."/>
            <person name="Grisel S."/>
            <person name="Henrissat B."/>
            <person name="Herpoel-Gimbert I."/>
            <person name="Ruiz-Duenas F.J."/>
            <person name="Chevret D."/>
            <person name="Hainaut M."/>
            <person name="Lin J."/>
            <person name="Wang M."/>
            <person name="Pangilinan J."/>
            <person name="Lipzen A."/>
            <person name="Lesage-Meessen L."/>
            <person name="Navarro D."/>
            <person name="Riley R."/>
            <person name="Grigoriev I.V."/>
            <person name="Zhou S."/>
            <person name="Raouche S."/>
            <person name="Rosso M.N."/>
        </authorList>
    </citation>
    <scope>NUCLEOTIDE SEQUENCE [LARGE SCALE GENOMIC DNA]</scope>
    <source>
        <strain evidence="4 5">BRFM 1820</strain>
    </source>
</reference>
<evidence type="ECO:0000313" key="4">
    <source>
        <dbReference type="EMBL" id="RDX50698.1"/>
    </source>
</evidence>
<feature type="compositionally biased region" description="Low complexity" evidence="1">
    <location>
        <begin position="122"/>
        <end position="135"/>
    </location>
</feature>
<organism evidence="4 5">
    <name type="scientific">Lentinus brumalis</name>
    <dbReference type="NCBI Taxonomy" id="2498619"/>
    <lineage>
        <taxon>Eukaryota</taxon>
        <taxon>Fungi</taxon>
        <taxon>Dikarya</taxon>
        <taxon>Basidiomycota</taxon>
        <taxon>Agaricomycotina</taxon>
        <taxon>Agaricomycetes</taxon>
        <taxon>Polyporales</taxon>
        <taxon>Polyporaceae</taxon>
        <taxon>Lentinus</taxon>
    </lineage>
</organism>
<evidence type="ECO:0000313" key="5">
    <source>
        <dbReference type="Proteomes" id="UP000256964"/>
    </source>
</evidence>
<feature type="compositionally biased region" description="Pro residues" evidence="1">
    <location>
        <begin position="88"/>
        <end position="102"/>
    </location>
</feature>
<evidence type="ECO:0000256" key="2">
    <source>
        <dbReference type="SAM" id="Phobius"/>
    </source>
</evidence>
<keyword evidence="2" id="KW-0812">Transmembrane</keyword>
<feature type="chain" id="PRO_5017018852" description="Chitin synthase export chaperone" evidence="3">
    <location>
        <begin position="27"/>
        <end position="170"/>
    </location>
</feature>
<sequence length="170" mass="17790">MTHAGRRPSALKASVCALSLLPGAQAYCFRDDFGRERCTLSTATRVGIAIATFAVIMIIFGVIRNQRGRAARQQNLSYVNTAAVAGAVPPPGPPPGYPPPGGYAPNGYFPQGAPSPYVTPGYAPQYPPQTYSPQPGNVQDYAPPAGPPPGHPPQYYPPPPGPPPSADQKV</sequence>
<name>A0A371DDW0_9APHY</name>
<feature type="compositionally biased region" description="Pro residues" evidence="1">
    <location>
        <begin position="144"/>
        <end position="170"/>
    </location>
</feature>
<dbReference type="EMBL" id="KZ857398">
    <property type="protein sequence ID" value="RDX50698.1"/>
    <property type="molecule type" value="Genomic_DNA"/>
</dbReference>
<dbReference type="AlphaFoldDB" id="A0A371DDW0"/>
<keyword evidence="5" id="KW-1185">Reference proteome</keyword>
<feature type="signal peptide" evidence="3">
    <location>
        <begin position="1"/>
        <end position="26"/>
    </location>
</feature>
<keyword evidence="3" id="KW-0732">Signal</keyword>
<gene>
    <name evidence="4" type="ORF">OH76DRAFT_435955</name>
</gene>
<dbReference type="OrthoDB" id="2758522at2759"/>
<dbReference type="Proteomes" id="UP000256964">
    <property type="component" value="Unassembled WGS sequence"/>
</dbReference>
<evidence type="ECO:0008006" key="6">
    <source>
        <dbReference type="Google" id="ProtNLM"/>
    </source>
</evidence>
<keyword evidence="2" id="KW-1133">Transmembrane helix</keyword>
<feature type="transmembrane region" description="Helical" evidence="2">
    <location>
        <begin position="42"/>
        <end position="63"/>
    </location>
</feature>
<feature type="region of interest" description="Disordered" evidence="1">
    <location>
        <begin position="84"/>
        <end position="170"/>
    </location>
</feature>
<proteinExistence type="predicted"/>
<accession>A0A371DDW0</accession>
<evidence type="ECO:0000256" key="3">
    <source>
        <dbReference type="SAM" id="SignalP"/>
    </source>
</evidence>
<dbReference type="STRING" id="139420.A0A371DDW0"/>